<feature type="transmembrane region" description="Helical" evidence="1">
    <location>
        <begin position="108"/>
        <end position="129"/>
    </location>
</feature>
<keyword evidence="1" id="KW-1133">Transmembrane helix</keyword>
<evidence type="ECO:0000313" key="3">
    <source>
        <dbReference type="Proteomes" id="UP000256257"/>
    </source>
</evidence>
<reference evidence="2 3" key="1">
    <citation type="submission" date="2018-06" db="EMBL/GenBank/DDBJ databases">
        <title>Novel Chryseobacterium species.</title>
        <authorList>
            <person name="Newman J."/>
            <person name="Hugo C."/>
            <person name="Oosthuizen L."/>
            <person name="Charimba G."/>
        </authorList>
    </citation>
    <scope>NUCLEOTIDE SEQUENCE [LARGE SCALE GENOMIC DNA]</scope>
    <source>
        <strain evidence="2 3">7_F195</strain>
    </source>
</reference>
<keyword evidence="3" id="KW-1185">Reference proteome</keyword>
<evidence type="ECO:0000256" key="1">
    <source>
        <dbReference type="SAM" id="Phobius"/>
    </source>
</evidence>
<keyword evidence="1" id="KW-0472">Membrane</keyword>
<evidence type="ECO:0000313" key="2">
    <source>
        <dbReference type="EMBL" id="REC47574.1"/>
    </source>
</evidence>
<comment type="caution">
    <text evidence="2">The sequence shown here is derived from an EMBL/GenBank/DDBJ whole genome shotgun (WGS) entry which is preliminary data.</text>
</comment>
<accession>A0A3D9B1R2</accession>
<dbReference type="Proteomes" id="UP000256257">
    <property type="component" value="Unassembled WGS sequence"/>
</dbReference>
<name>A0A3D9B1R2_9FLAO</name>
<keyword evidence="1" id="KW-0812">Transmembrane</keyword>
<dbReference type="AlphaFoldDB" id="A0A3D9B1R2"/>
<protein>
    <submittedName>
        <fullName evidence="2">Uncharacterized protein</fullName>
    </submittedName>
</protein>
<proteinExistence type="predicted"/>
<dbReference type="EMBL" id="QNVV01000008">
    <property type="protein sequence ID" value="REC47574.1"/>
    <property type="molecule type" value="Genomic_DNA"/>
</dbReference>
<sequence length="288" mass="34569">MVPFLKSYKMIDILLSYLNQKKYSLESSAYQKYSSMVYPKFIADRFSEYKDDLPDNFNDFILRYKHYCNENMPEDNNINISEFNFNNLSSGIEKLDDITRFISSSEKVLYLIFGFFILQYVHILTLISIRKKTLIYSKEDIIKFFDKKIQFSQADIAKEWEVDNDTLSKWFEIMYQSNPFVKRKKINLSEYLRMYNDFFIVEKDRRSKDDDFMIPDDKIDFYISIAIKGKTYKKSEVIELGFDLDDRPSTTHYTQARKFLSGKYPYYTLLNKFPSAWALELIEELKIK</sequence>
<gene>
    <name evidence="2" type="ORF">DRF67_11070</name>
</gene>
<organism evidence="2 3">
    <name type="scientific">Chryseobacterium pennipullorum</name>
    <dbReference type="NCBI Taxonomy" id="2258963"/>
    <lineage>
        <taxon>Bacteria</taxon>
        <taxon>Pseudomonadati</taxon>
        <taxon>Bacteroidota</taxon>
        <taxon>Flavobacteriia</taxon>
        <taxon>Flavobacteriales</taxon>
        <taxon>Weeksellaceae</taxon>
        <taxon>Chryseobacterium group</taxon>
        <taxon>Chryseobacterium</taxon>
    </lineage>
</organism>